<evidence type="ECO:0000313" key="1">
    <source>
        <dbReference type="EMBL" id="GGU19122.1"/>
    </source>
</evidence>
<dbReference type="RefSeq" id="WP_189252257.1">
    <property type="nucleotide sequence ID" value="NZ_BMRE01000002.1"/>
</dbReference>
<proteinExistence type="predicted"/>
<evidence type="ECO:0000313" key="2">
    <source>
        <dbReference type="Proteomes" id="UP000649573"/>
    </source>
</evidence>
<name>A0ABQ2UEC9_9PSEU</name>
<sequence length="70" mass="7875">MHHQAEDRIALLRRALTSRTAWQVATALKYVADTLEPEHRAVLVPELVELSSSPLWAQEARAVLEDLSLT</sequence>
<evidence type="ECO:0008006" key="3">
    <source>
        <dbReference type="Google" id="ProtNLM"/>
    </source>
</evidence>
<accession>A0ABQ2UEC9</accession>
<keyword evidence="2" id="KW-1185">Reference proteome</keyword>
<dbReference type="EMBL" id="BMRE01000002">
    <property type="protein sequence ID" value="GGU19122.1"/>
    <property type="molecule type" value="Genomic_DNA"/>
</dbReference>
<dbReference type="Proteomes" id="UP000649573">
    <property type="component" value="Unassembled WGS sequence"/>
</dbReference>
<gene>
    <name evidence="1" type="ORF">GCM10010178_08790</name>
</gene>
<organism evidence="1 2">
    <name type="scientific">Lentzea flava</name>
    <dbReference type="NCBI Taxonomy" id="103732"/>
    <lineage>
        <taxon>Bacteria</taxon>
        <taxon>Bacillati</taxon>
        <taxon>Actinomycetota</taxon>
        <taxon>Actinomycetes</taxon>
        <taxon>Pseudonocardiales</taxon>
        <taxon>Pseudonocardiaceae</taxon>
        <taxon>Lentzea</taxon>
    </lineage>
</organism>
<comment type="caution">
    <text evidence="1">The sequence shown here is derived from an EMBL/GenBank/DDBJ whole genome shotgun (WGS) entry which is preliminary data.</text>
</comment>
<reference evidence="2" key="1">
    <citation type="journal article" date="2019" name="Int. J. Syst. Evol. Microbiol.">
        <title>The Global Catalogue of Microorganisms (GCM) 10K type strain sequencing project: providing services to taxonomists for standard genome sequencing and annotation.</title>
        <authorList>
            <consortium name="The Broad Institute Genomics Platform"/>
            <consortium name="The Broad Institute Genome Sequencing Center for Infectious Disease"/>
            <person name="Wu L."/>
            <person name="Ma J."/>
        </authorList>
    </citation>
    <scope>NUCLEOTIDE SEQUENCE [LARGE SCALE GENOMIC DNA]</scope>
    <source>
        <strain evidence="2">JCM 3296</strain>
    </source>
</reference>
<protein>
    <recommendedName>
        <fullName evidence="3">HEAT repeat-containing protein</fullName>
    </recommendedName>
</protein>